<protein>
    <recommendedName>
        <fullName evidence="6">Non-specific serine/threonine protein kinase</fullName>
    </recommendedName>
</protein>
<feature type="domain" description="FAT" evidence="2">
    <location>
        <begin position="2379"/>
        <end position="2936"/>
    </location>
</feature>
<feature type="compositionally biased region" description="Low complexity" evidence="1">
    <location>
        <begin position="245"/>
        <end position="268"/>
    </location>
</feature>
<dbReference type="GO" id="GO:0035267">
    <property type="term" value="C:NuA4 histone acetyltransferase complex"/>
    <property type="evidence" value="ECO:0007669"/>
    <property type="project" value="TreeGrafter"/>
</dbReference>
<dbReference type="GO" id="GO:0000124">
    <property type="term" value="C:SAGA complex"/>
    <property type="evidence" value="ECO:0007669"/>
    <property type="project" value="TreeGrafter"/>
</dbReference>
<dbReference type="InterPro" id="IPR003152">
    <property type="entry name" value="FATC_dom"/>
</dbReference>
<feature type="domain" description="FATC" evidence="3">
    <location>
        <begin position="3559"/>
        <end position="3615"/>
    </location>
</feature>
<dbReference type="PANTHER" id="PTHR11139:SF1">
    <property type="entry name" value="TRANSFORMATION_TRANSCRIPTION DOMAIN-ASSOCIATED PROTEIN"/>
    <property type="match status" value="1"/>
</dbReference>
<dbReference type="GO" id="GO:0005634">
    <property type="term" value="C:nucleus"/>
    <property type="evidence" value="ECO:0007669"/>
    <property type="project" value="TreeGrafter"/>
</dbReference>
<keyword evidence="5" id="KW-1185">Reference proteome</keyword>
<feature type="compositionally biased region" description="Low complexity" evidence="1">
    <location>
        <begin position="282"/>
        <end position="291"/>
    </location>
</feature>
<feature type="compositionally biased region" description="Polar residues" evidence="1">
    <location>
        <begin position="269"/>
        <end position="279"/>
    </location>
</feature>
<proteinExistence type="predicted"/>
<comment type="caution">
    <text evidence="4">The sequence shown here is derived from an EMBL/GenBank/DDBJ whole genome shotgun (WGS) entry which is preliminary data.</text>
</comment>
<organism evidence="4 5">
    <name type="scientific">Prymnesium parvum</name>
    <name type="common">Toxic golden alga</name>
    <dbReference type="NCBI Taxonomy" id="97485"/>
    <lineage>
        <taxon>Eukaryota</taxon>
        <taxon>Haptista</taxon>
        <taxon>Haptophyta</taxon>
        <taxon>Prymnesiophyceae</taxon>
        <taxon>Prymnesiales</taxon>
        <taxon>Prymnesiaceae</taxon>
        <taxon>Prymnesium</taxon>
    </lineage>
</organism>
<dbReference type="EMBL" id="JBGBPQ010000008">
    <property type="protein sequence ID" value="KAL1520612.1"/>
    <property type="molecule type" value="Genomic_DNA"/>
</dbReference>
<dbReference type="PROSITE" id="PS51189">
    <property type="entry name" value="FAT"/>
    <property type="match status" value="1"/>
</dbReference>
<reference evidence="4 5" key="1">
    <citation type="journal article" date="2024" name="Science">
        <title>Giant polyketide synthase enzymes in the biosynthesis of giant marine polyether toxins.</title>
        <authorList>
            <person name="Fallon T.R."/>
            <person name="Shende V.V."/>
            <person name="Wierzbicki I.H."/>
            <person name="Pendleton A.L."/>
            <person name="Watervoot N.F."/>
            <person name="Auber R.P."/>
            <person name="Gonzalez D.J."/>
            <person name="Wisecaver J.H."/>
            <person name="Moore B.S."/>
        </authorList>
    </citation>
    <scope>NUCLEOTIDE SEQUENCE [LARGE SCALE GENOMIC DNA]</scope>
    <source>
        <strain evidence="4 5">12B1</strain>
    </source>
</reference>
<dbReference type="InterPro" id="IPR016024">
    <property type="entry name" value="ARM-type_fold"/>
</dbReference>
<evidence type="ECO:0000313" key="4">
    <source>
        <dbReference type="EMBL" id="KAL1520612.1"/>
    </source>
</evidence>
<evidence type="ECO:0000313" key="5">
    <source>
        <dbReference type="Proteomes" id="UP001515480"/>
    </source>
</evidence>
<evidence type="ECO:0000259" key="2">
    <source>
        <dbReference type="PROSITE" id="PS51189"/>
    </source>
</evidence>
<dbReference type="Pfam" id="PF02259">
    <property type="entry name" value="FAT"/>
    <property type="match status" value="1"/>
</dbReference>
<feature type="compositionally biased region" description="Basic and acidic residues" evidence="1">
    <location>
        <begin position="1787"/>
        <end position="1803"/>
    </location>
</feature>
<feature type="compositionally biased region" description="Polar residues" evidence="1">
    <location>
        <begin position="2964"/>
        <end position="2980"/>
    </location>
</feature>
<dbReference type="PROSITE" id="PS51190">
    <property type="entry name" value="FATC"/>
    <property type="match status" value="1"/>
</dbReference>
<feature type="region of interest" description="Disordered" evidence="1">
    <location>
        <begin position="2959"/>
        <end position="2980"/>
    </location>
</feature>
<feature type="compositionally biased region" description="Polar residues" evidence="1">
    <location>
        <begin position="228"/>
        <end position="244"/>
    </location>
</feature>
<dbReference type="GO" id="GO:0006281">
    <property type="term" value="P:DNA repair"/>
    <property type="evidence" value="ECO:0007669"/>
    <property type="project" value="TreeGrafter"/>
</dbReference>
<dbReference type="InterPro" id="IPR046807">
    <property type="entry name" value="Tra1_central"/>
</dbReference>
<dbReference type="InterPro" id="IPR046805">
    <property type="entry name" value="Tra1_ring"/>
</dbReference>
<dbReference type="InterPro" id="IPR050517">
    <property type="entry name" value="DDR_Repair_Kinase"/>
</dbReference>
<feature type="compositionally biased region" description="Basic and acidic residues" evidence="1">
    <location>
        <begin position="620"/>
        <end position="639"/>
    </location>
</feature>
<accession>A0AB34JIL3</accession>
<feature type="region of interest" description="Disordered" evidence="1">
    <location>
        <begin position="577"/>
        <end position="639"/>
    </location>
</feature>
<feature type="region of interest" description="Disordered" evidence="1">
    <location>
        <begin position="155"/>
        <end position="206"/>
    </location>
</feature>
<feature type="compositionally biased region" description="Low complexity" evidence="1">
    <location>
        <begin position="577"/>
        <end position="605"/>
    </location>
</feature>
<dbReference type="SUPFAM" id="SSF48371">
    <property type="entry name" value="ARM repeat"/>
    <property type="match status" value="2"/>
</dbReference>
<dbReference type="PANTHER" id="PTHR11139">
    <property type="entry name" value="ATAXIA TELANGIECTASIA MUTATED ATM -RELATED"/>
    <property type="match status" value="1"/>
</dbReference>
<feature type="region of interest" description="Disordered" evidence="1">
    <location>
        <begin position="218"/>
        <end position="293"/>
    </location>
</feature>
<feature type="compositionally biased region" description="Low complexity" evidence="1">
    <location>
        <begin position="1817"/>
        <end position="1833"/>
    </location>
</feature>
<sequence>MLITGNFEAHAKTLLSDITVAQRQSLVTEMRDSIEIVHTSEYSNFLRHLFPAFHKILSEGCAQFTEGPEQKIRNMLLEVLNRLPNTETLRPHVQSMLSLCMQLLERDNEENAVICLRIIFDLHKNFRPTLEREVQPFLDFVQRIYRGLQKTVQQVFSEKPTPPQLSQQAQLQQQQAHAAHAQTQAQGRSTHLGPQPQAGGALGQAAQAALAAKTHSAVPGKGQVATPAASTGTASLPGSTGLQPGQQTTAQHAGQLAAAVSAGAGTAAEPSTTMHQQASLPADSGGADSSSMAPRAQASGVLTKSTESFKVLTECPLIVMLLFQLYPRYIQSTIPSLIPLMVHTLALSLPSWAAQRSRLACADFMAAQVKTLSFLTYLLRAFAEIMRPYQESIPKCVINLLRNCPAESVSIRKDILIATRHILATDFRKGFFNQIDVLLDEKVLIGSTHPSSARSAHEALRPLACSTLADLVQHVRSELGMQHLSKVVYIFSCNIHDSTLPLSIQTTSVRLLLNLVENIFHKNEPEGRALLVRILHCLVAKFATLRVQIPKQFEIHLADIKAKKFLIDGGNAPSNAGAPPAAAANSLITPTSAPEPTTSSSNAASGTPDSKMQEACTVVKSEKQARTEPEKLEKAVSESPRDCKQLLKTMILGVKTVVWSVSNSRMAITQTQPASGSVPQKGMSESESALVAKLLKEGLQCCVIYSHDPDSSPQEEKEVLDYFAGVFTVLDVRNFSQVFSSQIDFLYERVTANTAMSTILQHFLANIGVSRSFAEILLGFLVGKLKDLGSADEPQTGVLLRLFKLVFGSITLFPENEPVLRPHLATIVVSSTRHASNAAQPSNYFSLLRALFKSIGGGKFEQLYKEFLPLLAALLHSLIAAHATAHQQHVKELLLELCLTLPARLSSLLPYLHLLMRPVLHALKCGAELVTLALRTLEFWIDHLHPDFLQPLMSPVIKHIILALTKHLKPSPHPFGPTALRILGKLGGRNRQLLHEREAIQVQEAFGWVDSFAFVLNAHAHESADHGTSSRPTLQLPLGCAISRALDTIKAPDVDKTGNLKHCFQLVRICLIRTAIAPSCKAGALHESMQVDDVEGAQLSVIIEDAQVDAGKSQEKREKESAMFLQLCLVELSNSAIGVRESARKALEHMALLMKQPVGALLLKQRDTILLPLLARRLRALPVLTQIAHVEAMSYCLKQLGDKADPNAHKMQTAVEARGEPKEPHTLGPHLLAFLEEALRIAEGDEMPVVRDRTKMLGMHVRGLSLEVRLRIVCIELLCNAMSLEGLKSQVINTQKLQKELLQSSLRPILLNLADYRKLTVHLLQRLSRLLSLLSNFFNLTLAEKLLEHLGRWTDPEALSKAKAFKQPAADMRFQGIVLVHAIVKRMPDWLSHNPDVLHTLMAVWESPERKERFAHEETMALEQISESKLLIKCFLIYCRHHAAEGTLGKHQVGLLFTMLSIFSEHTLINYTFLKDFYLNEVSKSYPPAHKIACIRHFLFFFQQQSTPQEDKVQALQLILLPMLTSSFEKEESVLSAEIVSTIIARLLGGELLQQYDEALRIELLKLATLLIEHVADQLNEHRKELIKFAWNHLKSEDTQSKLCAYVNVCRFIQVYDTPPKIILQVYVALLRTFQPDARALVKQALDILMPALPRRLPAGEHKYPTWIKWTKKIIVEEGHSLPQLIHIWQLVVRHPALFFSSSAQFVPQDSMVNSLNRIGLSPNCSTDNRKLAVELAQLIICWELQRSTNQAAASAAVTTVSSATGTSDGQALKRSAPEGEGLATSDPKRVKVEEADSHRVKAETNTATIVPPKVEGASVGPAPSAAPAATPSVDEDFKPSAAIVEVLISFLIRVALIVGENKDAQGLSEQCVTLLDSGLSVWPDANIKLQHFDKQISSSQDPLNALLAGIAVLRSILKRQPQFLLRNLKQLQHLLRPAFETHLDDSRMLDALCSFLSHAIPALTSTCATDPNAQGFTAELSQLVQWVSDMISAGLQMSKEAHVYGAAMLLQVLTQHRPESLDFHMSALVKLLQRQSKEHAIKESQKSQSASTATTPDDSLRLQTLKLVIKLMSGKDIDASEQRKVAQISMMALVERSSDADLLKQVSQVISRWVTAPFTSPNALTAKDRAAFVLKMACFESIPSPELHAAYLKMVHQLHVDPNLNRPELLERIEPAFMFGLRSRNAELRNAFFELLHKAVGRSLSQRLSYIISTQDWDPLSNTLWLRQAVQLLLASADPQQPLIMPPSSLELPTLRLSSNREDLKPCNPALDGLLAEHQKFINECQQPGTFGELMGPLSELLHDHGSPTLAVSLWVSLFPQVWSQFQQSEQEGLVKPIIAILSKEHNLRQQTKQPNVVQGWLQALAACRPLPKLPAALLKFLAKSFNAWPVVIPLLQQQGLYYPTEPQWYDALSELFTLLGDRDAVCALWAKRAANVDTRLALALEQYSAWHAAQASYVECMRRWQDGDVALVNTPRPELALWEAGLVRSAKNLNQWELLTEFAKALPTAQPELLMECSWKIGDWERLKDLFHQYSLPDLPSVKMLQTYSAIKEGKLPEAEQRCNEGIQFALQQWCALPPLEATTHTPLLQIFQQFQELHESAQMLLEISNAQRQSTTPDLSSILTTWRERLPNAWEDLPAWNDLVSWRNHMFSHINNVLGRVPDGRNASAASIGFQEMLWTVIRFAHVARRQSLPEACINIIAKIQAVNANVPQTDITDNYNKLREQARSCLQLPGYAPQGLQLLNQVDIEYLSAAQKSEFYQIKAELLLTAASANPEIFENSTVLLCTDDDLSNASGALAISLSLHGAQPRAWLLWGAVCEAKSRRSGDFEWADRALSCYLQAATHKLERVPGALPRVFAILRDSTPDARCKLAATFGKYCDGVPLWGWLPWLPQLLAALPCAEGPQVQHLLLRCVKSYPQAIYYPLRTYMANSKSKNLQPPPLWAPEALPTPTPVAGLSKQLSSAGSTSESAPITGALSVTSDPSALIRADCQTVELPMVTPNISTDSIGADAAGTFGSACLSTAAAGKADSTPKNESEADHPLEKHMEAGEHGDCDEGTPTGGAAARVLVSLEKELPQLMAQMSLVADSITTKLLPSCVENLLESVCDLLKLCLSIPVGAPDPPPSEVQQSFHTVLASMQASSPYQADFKRDFCDEQPRRVGDLIARLEVWRTRLEPLVLTDHLSRRRLEDSCWQLMSWTHPLIEVPGQYVGSRGGSEPALDQHVFVDRFAPDVDTKLSLSTGRVERTVSVWGDDCKLYSFALRFDSPLRPHEGLWLERFSQLASMLNKRFLKSREARRRSLMLHAVPSIRLGQGVSLVPTEPGAVRTSLEHVLFVSRMDAGVKPNEPLLHFQRAIGRGGTNEDQLSRQARLREAYNDACSAVPEDILTQAMHLAMPSPFELWALQRRLASQLGLHALLCHSLKLRATSPSSIILRQDHAAIELSQFDLPLQSTSAAAVGTMPFRLTRNLLHFITPLGVDGAFSGSFSAAAECMAQHRKSPLVAWLDILSRAEDPTDEEPSGGDVMEVDGTSKSDLRGLVPWGAEPVEALSVVADLSPELAVQRKTEYSKTMVSGKGNTADVHAGLRVLIEEATDIDKLQAMPPAWQPWL</sequence>
<dbReference type="Proteomes" id="UP001515480">
    <property type="component" value="Unassembled WGS sequence"/>
</dbReference>
<gene>
    <name evidence="4" type="ORF">AB1Y20_022186</name>
</gene>
<evidence type="ECO:0000259" key="3">
    <source>
        <dbReference type="PROSITE" id="PS51190"/>
    </source>
</evidence>
<feature type="region of interest" description="Disordered" evidence="1">
    <location>
        <begin position="1764"/>
        <end position="1834"/>
    </location>
</feature>
<name>A0AB34JIL3_PRYPA</name>
<evidence type="ECO:0000256" key="1">
    <source>
        <dbReference type="SAM" id="MobiDB-lite"/>
    </source>
</evidence>
<dbReference type="InterPro" id="IPR003151">
    <property type="entry name" value="PIK-rel_kinase_FAT"/>
</dbReference>
<dbReference type="GO" id="GO:0006355">
    <property type="term" value="P:regulation of DNA-templated transcription"/>
    <property type="evidence" value="ECO:0007669"/>
    <property type="project" value="TreeGrafter"/>
</dbReference>
<dbReference type="Pfam" id="PF20206">
    <property type="entry name" value="Tra1_ring"/>
    <property type="match status" value="2"/>
</dbReference>
<dbReference type="InterPro" id="IPR011009">
    <property type="entry name" value="Kinase-like_dom_sf"/>
</dbReference>
<evidence type="ECO:0008006" key="6">
    <source>
        <dbReference type="Google" id="ProtNLM"/>
    </source>
</evidence>
<dbReference type="Pfam" id="PF20175">
    <property type="entry name" value="Tra1_central"/>
    <property type="match status" value="1"/>
</dbReference>
<dbReference type="SUPFAM" id="SSF56112">
    <property type="entry name" value="Protein kinase-like (PK-like)"/>
    <property type="match status" value="1"/>
</dbReference>
<feature type="compositionally biased region" description="Low complexity" evidence="1">
    <location>
        <begin position="164"/>
        <end position="206"/>
    </location>
</feature>
<dbReference type="InterPro" id="IPR014009">
    <property type="entry name" value="PIK_FAT"/>
</dbReference>